<feature type="binding site" evidence="7">
    <location>
        <position position="168"/>
    </location>
    <ligand>
        <name>chlorophyll b</name>
        <dbReference type="ChEBI" id="CHEBI:61721"/>
        <label>4</label>
    </ligand>
</feature>
<evidence type="ECO:0000256" key="4">
    <source>
        <dbReference type="ARBA" id="ARBA00022528"/>
    </source>
</evidence>
<keyword evidence="6" id="KW-0934">Plastid</keyword>
<feature type="binding site" evidence="7">
    <location>
        <position position="73"/>
    </location>
    <ligand>
        <name>chlorophyll a</name>
        <dbReference type="ChEBI" id="CHEBI:58416"/>
        <label>1</label>
    </ligand>
</feature>
<dbReference type="GO" id="GO:0016020">
    <property type="term" value="C:membrane"/>
    <property type="evidence" value="ECO:0007669"/>
    <property type="project" value="InterPro"/>
</dbReference>
<dbReference type="Gene3D" id="1.10.3460.10">
    <property type="entry name" value="Chlorophyll a/b binding protein domain"/>
    <property type="match status" value="1"/>
</dbReference>
<dbReference type="InterPro" id="IPR001344">
    <property type="entry name" value="Chloro_AB-bd_pln"/>
</dbReference>
<comment type="subcellular location">
    <subcellularLocation>
        <location evidence="2">Plastid</location>
        <location evidence="2">Chloroplast</location>
    </subcellularLocation>
</comment>
<dbReference type="EMBL" id="JAQMWT010000684">
    <property type="protein sequence ID" value="KAJ8598192.1"/>
    <property type="molecule type" value="Genomic_DNA"/>
</dbReference>
<keyword evidence="8" id="KW-0732">Signal</keyword>
<evidence type="ECO:0000256" key="2">
    <source>
        <dbReference type="ARBA" id="ARBA00004229"/>
    </source>
</evidence>
<accession>A0AAD7U6J0</accession>
<dbReference type="GO" id="GO:0009507">
    <property type="term" value="C:chloroplast"/>
    <property type="evidence" value="ECO:0007669"/>
    <property type="project" value="UniProtKB-SubCell"/>
</dbReference>
<evidence type="ECO:0000256" key="8">
    <source>
        <dbReference type="SAM" id="SignalP"/>
    </source>
</evidence>
<feature type="binding site" evidence="7">
    <location>
        <position position="70"/>
    </location>
    <ligand>
        <name>chlorophyll a</name>
        <dbReference type="ChEBI" id="CHEBI:58416"/>
        <label>1</label>
    </ligand>
</feature>
<evidence type="ECO:0000313" key="10">
    <source>
        <dbReference type="Proteomes" id="UP001230188"/>
    </source>
</evidence>
<evidence type="ECO:0000313" key="9">
    <source>
        <dbReference type="EMBL" id="KAJ8598192.1"/>
    </source>
</evidence>
<evidence type="ECO:0000256" key="1">
    <source>
        <dbReference type="ARBA" id="ARBA00004022"/>
    </source>
</evidence>
<feature type="binding site" evidence="7">
    <location>
        <position position="173"/>
    </location>
    <ligand>
        <name>chlorophyll a</name>
        <dbReference type="ChEBI" id="CHEBI:58416"/>
        <label>1</label>
    </ligand>
</feature>
<comment type="function">
    <text evidence="1">The light-harvesting complex (LHC) functions as a light receptor, it captures and delivers excitation energy to photosystems with which it is closely associated. Energy is transferred from the carotenoid and chlorophyll C (or B) to chlorophyll A and the photosynthetic reaction centers where it is used to synthesize ATP and reducing power.</text>
</comment>
<gene>
    <name evidence="9" type="ORF">CTAYLR_005512</name>
</gene>
<dbReference type="InterPro" id="IPR022796">
    <property type="entry name" value="Chloroa_b-bind"/>
</dbReference>
<keyword evidence="4" id="KW-0150">Chloroplast</keyword>
<feature type="binding site" evidence="7">
    <location>
        <position position="185"/>
    </location>
    <ligand>
        <name>chlorophyll b</name>
        <dbReference type="ChEBI" id="CHEBI:61721"/>
        <label>2</label>
    </ligand>
</feature>
<evidence type="ECO:0000256" key="7">
    <source>
        <dbReference type="PIRSR" id="PIRSR601344-1"/>
    </source>
</evidence>
<dbReference type="Proteomes" id="UP001230188">
    <property type="component" value="Unassembled WGS sequence"/>
</dbReference>
<protein>
    <submittedName>
        <fullName evidence="9">Uncharacterized protein</fullName>
    </submittedName>
</protein>
<proteinExistence type="inferred from homology"/>
<keyword evidence="7" id="KW-0148">Chlorophyll</keyword>
<evidence type="ECO:0000256" key="5">
    <source>
        <dbReference type="ARBA" id="ARBA00022531"/>
    </source>
</evidence>
<dbReference type="PANTHER" id="PTHR21649">
    <property type="entry name" value="CHLOROPHYLL A/B BINDING PROTEIN"/>
    <property type="match status" value="1"/>
</dbReference>
<evidence type="ECO:0000256" key="3">
    <source>
        <dbReference type="ARBA" id="ARBA00005933"/>
    </source>
</evidence>
<feature type="chain" id="PRO_5042108927" evidence="8">
    <location>
        <begin position="16"/>
        <end position="205"/>
    </location>
</feature>
<comment type="similarity">
    <text evidence="3">Belongs to the fucoxanthin chlorophyll protein family.</text>
</comment>
<reference evidence="9" key="1">
    <citation type="submission" date="2023-01" db="EMBL/GenBank/DDBJ databases">
        <title>Metagenome sequencing of chrysophaentin producing Chrysophaeum taylorii.</title>
        <authorList>
            <person name="Davison J."/>
            <person name="Bewley C."/>
        </authorList>
    </citation>
    <scope>NUCLEOTIDE SEQUENCE</scope>
    <source>
        <strain evidence="9">NIES-1699</strain>
    </source>
</reference>
<evidence type="ECO:0000256" key="6">
    <source>
        <dbReference type="ARBA" id="ARBA00022640"/>
    </source>
</evidence>
<dbReference type="AlphaFoldDB" id="A0AAD7U6J0"/>
<comment type="caution">
    <text evidence="9">The sequence shown here is derived from an EMBL/GenBank/DDBJ whole genome shotgun (WGS) entry which is preliminary data.</text>
</comment>
<dbReference type="GO" id="GO:0016168">
    <property type="term" value="F:chlorophyll binding"/>
    <property type="evidence" value="ECO:0007669"/>
    <property type="project" value="UniProtKB-KW"/>
</dbReference>
<dbReference type="SUPFAM" id="SSF103511">
    <property type="entry name" value="Chlorophyll a-b binding protein"/>
    <property type="match status" value="1"/>
</dbReference>
<dbReference type="GO" id="GO:0009765">
    <property type="term" value="P:photosynthesis, light harvesting"/>
    <property type="evidence" value="ECO:0007669"/>
    <property type="project" value="InterPro"/>
</dbReference>
<feature type="binding site" evidence="7">
    <location>
        <position position="171"/>
    </location>
    <ligand>
        <name>chlorophyll a</name>
        <dbReference type="ChEBI" id="CHEBI:58416"/>
        <label>1</label>
    </ligand>
</feature>
<organism evidence="9 10">
    <name type="scientific">Chrysophaeum taylorii</name>
    <dbReference type="NCBI Taxonomy" id="2483200"/>
    <lineage>
        <taxon>Eukaryota</taxon>
        <taxon>Sar</taxon>
        <taxon>Stramenopiles</taxon>
        <taxon>Ochrophyta</taxon>
        <taxon>Pelagophyceae</taxon>
        <taxon>Pelagomonadales</taxon>
        <taxon>Pelagomonadaceae</taxon>
        <taxon>Chrysophaeum</taxon>
    </lineage>
</organism>
<dbReference type="Pfam" id="PF00504">
    <property type="entry name" value="Chloroa_b-bind"/>
    <property type="match status" value="1"/>
</dbReference>
<name>A0AAD7U6J0_9STRA</name>
<keyword evidence="10" id="KW-1185">Reference proteome</keyword>
<sequence>MSTWVLATLLGAAAAFAPSTQLPARASRSVMKMEVDEMLVGVQAPAGFYDPLGLVAKDGPEAFARRRAVERKHGRVSMAAITGFLIHNADIEFPGYLSVSEKIKFSDIPNGFKGIFAVPPAGLAQILAFFALVELAWWPASNYSGDYGCGFFGTQYEGEEKITKLNAELANGRLAMLAIAGAMFQEGQTGMTFAEQLDAGKLLLI</sequence>
<feature type="signal peptide" evidence="8">
    <location>
        <begin position="1"/>
        <end position="15"/>
    </location>
</feature>
<feature type="binding site" description="axial binding residue" evidence="7">
    <location>
        <position position="75"/>
    </location>
    <ligand>
        <name>chlorophyll b</name>
        <dbReference type="ChEBI" id="CHEBI:61721"/>
        <label>1</label>
    </ligand>
    <ligandPart>
        <name>Mg</name>
        <dbReference type="ChEBI" id="CHEBI:25107"/>
    </ligandPart>
</feature>
<keyword evidence="5" id="KW-0602">Photosynthesis</keyword>
<keyword evidence="7" id="KW-0157">Chromophore</keyword>
<feature type="binding site" description="axial binding residue" evidence="7">
    <location>
        <position position="118"/>
    </location>
    <ligand>
        <name>chlorophyll b</name>
        <dbReference type="ChEBI" id="CHEBI:61721"/>
        <label>1</label>
    </ligand>
    <ligandPart>
        <name>Mg</name>
        <dbReference type="ChEBI" id="CHEBI:25107"/>
    </ligandPart>
</feature>